<name>A0A8H6XG60_9AGAR</name>
<keyword evidence="3" id="KW-1185">Reference proteome</keyword>
<feature type="compositionally biased region" description="Basic and acidic residues" evidence="1">
    <location>
        <begin position="56"/>
        <end position="65"/>
    </location>
</feature>
<dbReference type="Proteomes" id="UP000620124">
    <property type="component" value="Unassembled WGS sequence"/>
</dbReference>
<evidence type="ECO:0000313" key="2">
    <source>
        <dbReference type="EMBL" id="KAF7339966.1"/>
    </source>
</evidence>
<protein>
    <submittedName>
        <fullName evidence="2">Uncharacterized protein</fullName>
    </submittedName>
</protein>
<feature type="compositionally biased region" description="Low complexity" evidence="1">
    <location>
        <begin position="155"/>
        <end position="173"/>
    </location>
</feature>
<evidence type="ECO:0000256" key="1">
    <source>
        <dbReference type="SAM" id="MobiDB-lite"/>
    </source>
</evidence>
<dbReference type="EMBL" id="JACAZI010000019">
    <property type="protein sequence ID" value="KAF7339966.1"/>
    <property type="molecule type" value="Genomic_DNA"/>
</dbReference>
<evidence type="ECO:0000313" key="3">
    <source>
        <dbReference type="Proteomes" id="UP000620124"/>
    </source>
</evidence>
<organism evidence="2 3">
    <name type="scientific">Mycena venus</name>
    <dbReference type="NCBI Taxonomy" id="2733690"/>
    <lineage>
        <taxon>Eukaryota</taxon>
        <taxon>Fungi</taxon>
        <taxon>Dikarya</taxon>
        <taxon>Basidiomycota</taxon>
        <taxon>Agaricomycotina</taxon>
        <taxon>Agaricomycetes</taxon>
        <taxon>Agaricomycetidae</taxon>
        <taxon>Agaricales</taxon>
        <taxon>Marasmiineae</taxon>
        <taxon>Mycenaceae</taxon>
        <taxon>Mycena</taxon>
    </lineage>
</organism>
<feature type="region of interest" description="Disordered" evidence="1">
    <location>
        <begin position="154"/>
        <end position="190"/>
    </location>
</feature>
<comment type="caution">
    <text evidence="2">The sequence shown here is derived from an EMBL/GenBank/DDBJ whole genome shotgun (WGS) entry which is preliminary data.</text>
</comment>
<sequence>MASADVLIRVQLRIQSCQRRTTFIVAEAVLVQFPVEKSDLNAVGISLPEKYQQRPLPDDQRRHADPVQPSHVPPIPMPPIIVNLPPVFDTLMEILRETRLAQLATIDQQRELMRYMTGLNEWLERGVYDRQAELHGVVARVDQLREEMRAISALGVSGPPDGSESGSSDESPVMPQEEQEPVIPPAPWPLGFQPFHYQPYGPVISSQ</sequence>
<feature type="region of interest" description="Disordered" evidence="1">
    <location>
        <begin position="54"/>
        <end position="74"/>
    </location>
</feature>
<dbReference type="AlphaFoldDB" id="A0A8H6XG60"/>
<gene>
    <name evidence="2" type="ORF">MVEN_01914300</name>
</gene>
<proteinExistence type="predicted"/>
<accession>A0A8H6XG60</accession>
<dbReference type="OrthoDB" id="2507336at2759"/>
<reference evidence="2" key="1">
    <citation type="submission" date="2020-05" db="EMBL/GenBank/DDBJ databases">
        <title>Mycena genomes resolve the evolution of fungal bioluminescence.</title>
        <authorList>
            <person name="Tsai I.J."/>
        </authorList>
    </citation>
    <scope>NUCLEOTIDE SEQUENCE</scope>
    <source>
        <strain evidence="2">CCC161011</strain>
    </source>
</reference>